<evidence type="ECO:0000313" key="2">
    <source>
        <dbReference type="EMBL" id="GFS12483.1"/>
    </source>
</evidence>
<dbReference type="Proteomes" id="UP000762676">
    <property type="component" value="Unassembled WGS sequence"/>
</dbReference>
<reference evidence="2 3" key="1">
    <citation type="journal article" date="2021" name="Elife">
        <title>Chloroplast acquisition without the gene transfer in kleptoplastic sea slugs, Plakobranchus ocellatus.</title>
        <authorList>
            <person name="Maeda T."/>
            <person name="Takahashi S."/>
            <person name="Yoshida T."/>
            <person name="Shimamura S."/>
            <person name="Takaki Y."/>
            <person name="Nagai Y."/>
            <person name="Toyoda A."/>
            <person name="Suzuki Y."/>
            <person name="Arimoto A."/>
            <person name="Ishii H."/>
            <person name="Satoh N."/>
            <person name="Nishiyama T."/>
            <person name="Hasebe M."/>
            <person name="Maruyama T."/>
            <person name="Minagawa J."/>
            <person name="Obokata J."/>
            <person name="Shigenobu S."/>
        </authorList>
    </citation>
    <scope>NUCLEOTIDE SEQUENCE [LARGE SCALE GENOMIC DNA]</scope>
</reference>
<name>A0AAV4IPG2_9GAST</name>
<dbReference type="AlphaFoldDB" id="A0AAV4IPG2"/>
<organism evidence="2 3">
    <name type="scientific">Elysia marginata</name>
    <dbReference type="NCBI Taxonomy" id="1093978"/>
    <lineage>
        <taxon>Eukaryota</taxon>
        <taxon>Metazoa</taxon>
        <taxon>Spiralia</taxon>
        <taxon>Lophotrochozoa</taxon>
        <taxon>Mollusca</taxon>
        <taxon>Gastropoda</taxon>
        <taxon>Heterobranchia</taxon>
        <taxon>Euthyneura</taxon>
        <taxon>Panpulmonata</taxon>
        <taxon>Sacoglossa</taxon>
        <taxon>Placobranchoidea</taxon>
        <taxon>Plakobranchidae</taxon>
        <taxon>Elysia</taxon>
    </lineage>
</organism>
<evidence type="ECO:0000313" key="3">
    <source>
        <dbReference type="Proteomes" id="UP000762676"/>
    </source>
</evidence>
<sequence>MEDCPVTKTVYFAIKRLDRNENEPSIVLPVILGADDKVSEVTQILRDKLGINSSDIILRLRNYRGSIIPLNGRVTELSNTHSRPLMLEVVRHFQSVQPNPISYELTQYTEPLTRKLQDVEDRISLLEDSVGNLHENRKDKVHQEISKLENTVNFLRKRIEEAESIEWNGMFVKNPLCTAITV</sequence>
<evidence type="ECO:0008006" key="4">
    <source>
        <dbReference type="Google" id="ProtNLM"/>
    </source>
</evidence>
<keyword evidence="3" id="KW-1185">Reference proteome</keyword>
<proteinExistence type="predicted"/>
<dbReference type="EMBL" id="BMAT01013402">
    <property type="protein sequence ID" value="GFS12483.1"/>
    <property type="molecule type" value="Genomic_DNA"/>
</dbReference>
<keyword evidence="1" id="KW-0175">Coiled coil</keyword>
<evidence type="ECO:0000256" key="1">
    <source>
        <dbReference type="SAM" id="Coils"/>
    </source>
</evidence>
<gene>
    <name evidence="2" type="ORF">ElyMa_006698900</name>
</gene>
<protein>
    <recommendedName>
        <fullName evidence="4">Ubiquitin-like domain-containing protein</fullName>
    </recommendedName>
</protein>
<feature type="coiled-coil region" evidence="1">
    <location>
        <begin position="116"/>
        <end position="165"/>
    </location>
</feature>
<accession>A0AAV4IPG2</accession>
<comment type="caution">
    <text evidence="2">The sequence shown here is derived from an EMBL/GenBank/DDBJ whole genome shotgun (WGS) entry which is preliminary data.</text>
</comment>